<dbReference type="Pfam" id="PF00149">
    <property type="entry name" value="Metallophos"/>
    <property type="match status" value="1"/>
</dbReference>
<dbReference type="eggNOG" id="COG4886">
    <property type="taxonomic scope" value="Bacteria"/>
</dbReference>
<dbReference type="eggNOG" id="COG1409">
    <property type="taxonomic scope" value="Bacteria"/>
</dbReference>
<feature type="chain" id="PRO_5006148741" evidence="3">
    <location>
        <begin position="23"/>
        <end position="1494"/>
    </location>
</feature>
<feature type="compositionally biased region" description="Basic and acidic residues" evidence="2">
    <location>
        <begin position="336"/>
        <end position="348"/>
    </location>
</feature>
<evidence type="ECO:0000313" key="7">
    <source>
        <dbReference type="Proteomes" id="UP000050421"/>
    </source>
</evidence>
<feature type="signal peptide" evidence="3">
    <location>
        <begin position="1"/>
        <end position="22"/>
    </location>
</feature>
<gene>
    <name evidence="6" type="ORF">HLUCCX10_02380</name>
</gene>
<sequence>MNKRLGILFLVMATILWSFQQASENSTFRVKPYLQTYGKANFQITWWSTGESSSEFILFDEQGNPVKTENLTGEEVAEIYYTSIEKNENIPGLDPASWLFPDQTRRFRVSLENLDPGVAYFYQVKMGGETFSSGFQTAPDPANWSSIRFIALSDSETEPLGRVNRRAWYPAGLTSRPSSGFEDWIAKFGTTEEQGFDIINYALTEKEGYEYNLRVINSRLPNFLLMPGDLVQGSGYQPAWDEFWRHNAGEYDQGLSNYPIIPALGNWENFGAKNGSYGFNERGEFLPKLGRERFHEYFETPSADPLQLHRQSYYRVDYGPVTILTLDSSNGTPDQSRSDFPDDQKLKNQDFTVNGTDTQENYTESAYQAAGGTDLSSFGPGSPQYQWLEANLQEAQESGQLIFVQFHHAAYSSGEHGVPINHELATGQSGVPMRVLHPLFEEFGVVAVLSGHDELFERSFVDLDNDGKGVMYYDVGVAGDGMRGEKRNWFSNPLQLLNYNSFKQWTADQNEPEQWTTSGGNPILTDGGKHYGHLEVNVKRIVENGNQFAQIDFSPVYVFPVLDQNYNLQNVERRVYGDEVSLKVLLQSEAFVPELKDSVKLFLDQGGRAFLTPEEVLVEQPDEDFSFEYSTGFQLNCDAIGEQELIVTSTRQFDGEVFKDTTRLIVVDTIAPQGEFTWVAYDFDLSSGELTLDPQDFLVSAPTDNCGGGNVEVSLSQTFITCADVDSERLTYPITLDVILTDDSGNKLIYPTYAELRLFESEKVSLTPSGTLFTGESIDLQLGDELEYQVVEWRKDFNVIPGQTGTSLTISEPGRYAAILALENGCTVASEGIEIEAKENPFPAVKDQVSLKLDQSGVAELSLEEIFETWPISEQVQVTIDKSIFSCEDLGENTVQVRLETDLGDFREDQILVEVVDELPPTLEWKSAEYNFDLSVGELTFDIEDFIVSPPTDNCGSESIEVSLSKTSVTCADIDSERENYPIDLDVVVTDASGNTSVYPTYAQLTFIESQKVSLTAQGPLYEGRTVELRLGEELNYDVWEWRKDLEQVPGEKGSSIIVDSPGRYTAVLALENGCLVNSESLVVEVEEVPFPAVKEAVNLSLNEQGSAVLAVESLFETWPFDSSGLSFELSKSEFGCADLGDNTVQLLISGEGGVEWAFEVLVFVEDKIAPVLELRDLEVELDLKLGEASISADDLIISANDNCSELEITLSQSQFDCEDIGKEIVVTVRAEDLAGNVTEANSTLSIISLEAEPVTLSGNLEFCQGETSTLSVNATGDFEVVSWTRNGTIIPDENGTSIEVSESGNYQARIRYAGACLSSSAMVAVQVNPLPSGEIEVEGDLLTAPAGDFSYQWYRNGELIDGANFQTYQANLMGEYAVSLTSSAGCSTLLPAVTLTISGLGGKPDFEVKSIKIYPNPATQRIRLEFSEEIGQDEPSIQIFSSEGKEVGGLVQLIQSTRISADLDISQLAVGVYWIQLYGENKTVYQARFIKNP</sequence>
<evidence type="ECO:0000256" key="1">
    <source>
        <dbReference type="ARBA" id="ARBA00022729"/>
    </source>
</evidence>
<feature type="compositionally biased region" description="Polar residues" evidence="2">
    <location>
        <begin position="349"/>
        <end position="359"/>
    </location>
</feature>
<dbReference type="InterPro" id="IPR039331">
    <property type="entry name" value="PAPs-like"/>
</dbReference>
<dbReference type="Gene3D" id="3.60.21.10">
    <property type="match status" value="1"/>
</dbReference>
<dbReference type="EMBL" id="LJXT01000008">
    <property type="protein sequence ID" value="KPQ19556.1"/>
    <property type="molecule type" value="Genomic_DNA"/>
</dbReference>
<evidence type="ECO:0000313" key="6">
    <source>
        <dbReference type="EMBL" id="KPQ19556.1"/>
    </source>
</evidence>
<feature type="domain" description="Calcineurin-like phosphoesterase" evidence="4">
    <location>
        <begin position="219"/>
        <end position="453"/>
    </location>
</feature>
<keyword evidence="1 3" id="KW-0732">Signal</keyword>
<dbReference type="InterPro" id="IPR029052">
    <property type="entry name" value="Metallo-depent_PP-like"/>
</dbReference>
<evidence type="ECO:0000256" key="2">
    <source>
        <dbReference type="SAM" id="MobiDB-lite"/>
    </source>
</evidence>
<accession>A0A0P8C9L4</accession>
<protein>
    <submittedName>
        <fullName evidence="6">Secreted alkaline phosphatase</fullName>
    </submittedName>
</protein>
<feature type="region of interest" description="Disordered" evidence="2">
    <location>
        <begin position="327"/>
        <end position="359"/>
    </location>
</feature>
<dbReference type="NCBIfam" id="TIGR04183">
    <property type="entry name" value="Por_Secre_tail"/>
    <property type="match status" value="1"/>
</dbReference>
<evidence type="ECO:0000259" key="5">
    <source>
        <dbReference type="Pfam" id="PF18962"/>
    </source>
</evidence>
<dbReference type="InterPro" id="IPR026444">
    <property type="entry name" value="Secre_tail"/>
</dbReference>
<dbReference type="PATRIC" id="fig|1305737.6.peg.1141"/>
<dbReference type="eggNOG" id="COG3209">
    <property type="taxonomic scope" value="Bacteria"/>
</dbReference>
<dbReference type="OrthoDB" id="966171at2"/>
<comment type="caution">
    <text evidence="6">The sequence shown here is derived from an EMBL/GenBank/DDBJ whole genome shotgun (WGS) entry which is preliminary data.</text>
</comment>
<evidence type="ECO:0000259" key="4">
    <source>
        <dbReference type="Pfam" id="PF00149"/>
    </source>
</evidence>
<dbReference type="InterPro" id="IPR004843">
    <property type="entry name" value="Calcineurin-like_PHP"/>
</dbReference>
<proteinExistence type="predicted"/>
<dbReference type="Pfam" id="PF18962">
    <property type="entry name" value="Por_Secre_tail"/>
    <property type="match status" value="1"/>
</dbReference>
<dbReference type="GO" id="GO:0003993">
    <property type="term" value="F:acid phosphatase activity"/>
    <property type="evidence" value="ECO:0007669"/>
    <property type="project" value="InterPro"/>
</dbReference>
<dbReference type="PANTHER" id="PTHR22953:SF153">
    <property type="entry name" value="PURPLE ACID PHOSPHATASE"/>
    <property type="match status" value="1"/>
</dbReference>
<dbReference type="eggNOG" id="COG3391">
    <property type="taxonomic scope" value="Bacteria"/>
</dbReference>
<dbReference type="SUPFAM" id="SSF48726">
    <property type="entry name" value="Immunoglobulin"/>
    <property type="match status" value="1"/>
</dbReference>
<organism evidence="6 7">
    <name type="scientific">Algoriphagus marincola HL-49</name>
    <dbReference type="NCBI Taxonomy" id="1305737"/>
    <lineage>
        <taxon>Bacteria</taxon>
        <taxon>Pseudomonadati</taxon>
        <taxon>Bacteroidota</taxon>
        <taxon>Cytophagia</taxon>
        <taxon>Cytophagales</taxon>
        <taxon>Cyclobacteriaceae</taxon>
        <taxon>Algoriphagus</taxon>
    </lineage>
</organism>
<dbReference type="PANTHER" id="PTHR22953">
    <property type="entry name" value="ACID PHOSPHATASE RELATED"/>
    <property type="match status" value="1"/>
</dbReference>
<evidence type="ECO:0000256" key="3">
    <source>
        <dbReference type="SAM" id="SignalP"/>
    </source>
</evidence>
<dbReference type="Proteomes" id="UP000050421">
    <property type="component" value="Unassembled WGS sequence"/>
</dbReference>
<dbReference type="STRING" id="1305737.GCA_000526355_00892"/>
<reference evidence="6 7" key="1">
    <citation type="submission" date="2015-09" db="EMBL/GenBank/DDBJ databases">
        <title>Identification and resolution of microdiversity through metagenomic sequencing of parallel consortia.</title>
        <authorList>
            <person name="Nelson W.C."/>
            <person name="Romine M.F."/>
            <person name="Lindemann S.R."/>
        </authorList>
    </citation>
    <scope>NUCLEOTIDE SEQUENCE [LARGE SCALE GENOMIC DNA]</scope>
    <source>
        <strain evidence="6">HL-49</strain>
    </source>
</reference>
<dbReference type="InterPro" id="IPR036179">
    <property type="entry name" value="Ig-like_dom_sf"/>
</dbReference>
<name>A0A0P8C9L4_9BACT</name>
<feature type="domain" description="Secretion system C-terminal sorting" evidence="5">
    <location>
        <begin position="1414"/>
        <end position="1487"/>
    </location>
</feature>
<dbReference type="SUPFAM" id="SSF56300">
    <property type="entry name" value="Metallo-dependent phosphatases"/>
    <property type="match status" value="1"/>
</dbReference>